<protein>
    <recommendedName>
        <fullName evidence="1">Fibronectin type-III domain-containing protein</fullName>
    </recommendedName>
</protein>
<dbReference type="InterPro" id="IPR042447">
    <property type="entry name" value="Anosmin-1"/>
</dbReference>
<dbReference type="InterPro" id="IPR036116">
    <property type="entry name" value="FN3_sf"/>
</dbReference>
<reference evidence="2" key="1">
    <citation type="journal article" date="2023" name="Mol. Biol. Evol.">
        <title>Third-Generation Sequencing Reveals the Adaptive Role of the Epigenome in Three Deep-Sea Polychaetes.</title>
        <authorList>
            <person name="Perez M."/>
            <person name="Aroh O."/>
            <person name="Sun Y."/>
            <person name="Lan Y."/>
            <person name="Juniper S.K."/>
            <person name="Young C.R."/>
            <person name="Angers B."/>
            <person name="Qian P.Y."/>
        </authorList>
    </citation>
    <scope>NUCLEOTIDE SEQUENCE</scope>
    <source>
        <strain evidence="2">R07B-5</strain>
    </source>
</reference>
<dbReference type="Gene3D" id="2.60.40.10">
    <property type="entry name" value="Immunoglobulins"/>
    <property type="match status" value="2"/>
</dbReference>
<dbReference type="CDD" id="cd00063">
    <property type="entry name" value="FN3"/>
    <property type="match status" value="2"/>
</dbReference>
<dbReference type="AlphaFoldDB" id="A0AAD9NMA5"/>
<accession>A0AAD9NMA5</accession>
<dbReference type="InterPro" id="IPR013783">
    <property type="entry name" value="Ig-like_fold"/>
</dbReference>
<dbReference type="PROSITE" id="PS50853">
    <property type="entry name" value="FN3"/>
    <property type="match status" value="2"/>
</dbReference>
<sequence>MSVTIHWRPPRKSDLPISKYKLFWSAQMKDELSSQILSGPLQEHRKVLKGNVHKYELPDLLPDTTYFIQVQAICKYGDSKLKSSRAHMYIQTAQPWHEELEPTPVVVVRPLPPPAPLRDLTVHNPFFHNGLLKTNVTWQRPLALHTGEAPVDRVFVQWKPHACISGGLPDKDGRSTTLGPNTLTATMSATTRDSFYIIYDLRFDCQLYMVRVWPVSVDGIRGPQANVTFPMTDCKDIKVLGDVSPDCPTSVPQVPAKPPHLEHSFVSNGANMSVRLSWHTPRSDIPITDYRVEWGKLGEGEGKPLPENTLTKVLPKEVHSFSIESLVGGSKYVVRVQALIITAPKKVISGRVATLHFSTPILTARHIDPPYQHSNVKVAQQPDAIKPPSLHSVRSSGSDTSGASQLHVRHTLISLITLVMTINILFCCHNTRTL</sequence>
<keyword evidence="3" id="KW-1185">Reference proteome</keyword>
<evidence type="ECO:0000313" key="3">
    <source>
        <dbReference type="Proteomes" id="UP001209878"/>
    </source>
</evidence>
<dbReference type="PANTHER" id="PTHR14131:SF5">
    <property type="entry name" value="ANOSMIN-1"/>
    <property type="match status" value="1"/>
</dbReference>
<gene>
    <name evidence="2" type="ORF">NP493_739g02079</name>
</gene>
<proteinExistence type="predicted"/>
<dbReference type="SUPFAM" id="SSF49265">
    <property type="entry name" value="Fibronectin type III"/>
    <property type="match status" value="1"/>
</dbReference>
<dbReference type="Pfam" id="PF00041">
    <property type="entry name" value="fn3"/>
    <property type="match status" value="2"/>
</dbReference>
<evidence type="ECO:0000313" key="2">
    <source>
        <dbReference type="EMBL" id="KAK2175240.1"/>
    </source>
</evidence>
<dbReference type="GO" id="GO:0030182">
    <property type="term" value="P:neuron differentiation"/>
    <property type="evidence" value="ECO:0007669"/>
    <property type="project" value="TreeGrafter"/>
</dbReference>
<feature type="domain" description="Fibronectin type-III" evidence="1">
    <location>
        <begin position="257"/>
        <end position="362"/>
    </location>
</feature>
<dbReference type="SMART" id="SM00060">
    <property type="entry name" value="FN3"/>
    <property type="match status" value="3"/>
</dbReference>
<organism evidence="2 3">
    <name type="scientific">Ridgeia piscesae</name>
    <name type="common">Tubeworm</name>
    <dbReference type="NCBI Taxonomy" id="27915"/>
    <lineage>
        <taxon>Eukaryota</taxon>
        <taxon>Metazoa</taxon>
        <taxon>Spiralia</taxon>
        <taxon>Lophotrochozoa</taxon>
        <taxon>Annelida</taxon>
        <taxon>Polychaeta</taxon>
        <taxon>Sedentaria</taxon>
        <taxon>Canalipalpata</taxon>
        <taxon>Sabellida</taxon>
        <taxon>Siboglinidae</taxon>
        <taxon>Ridgeia</taxon>
    </lineage>
</organism>
<feature type="domain" description="Fibronectin type-III" evidence="1">
    <location>
        <begin position="1"/>
        <end position="95"/>
    </location>
</feature>
<dbReference type="Proteomes" id="UP001209878">
    <property type="component" value="Unassembled WGS sequence"/>
</dbReference>
<dbReference type="PANTHER" id="PTHR14131">
    <property type="entry name" value="ANOSMIN"/>
    <property type="match status" value="1"/>
</dbReference>
<evidence type="ECO:0000259" key="1">
    <source>
        <dbReference type="PROSITE" id="PS50853"/>
    </source>
</evidence>
<dbReference type="GO" id="GO:0009986">
    <property type="term" value="C:cell surface"/>
    <property type="evidence" value="ECO:0007669"/>
    <property type="project" value="TreeGrafter"/>
</dbReference>
<dbReference type="InterPro" id="IPR003961">
    <property type="entry name" value="FN3_dom"/>
</dbReference>
<comment type="caution">
    <text evidence="2">The sequence shown here is derived from an EMBL/GenBank/DDBJ whole genome shotgun (WGS) entry which is preliminary data.</text>
</comment>
<dbReference type="EMBL" id="JAODUO010000742">
    <property type="protein sequence ID" value="KAK2175240.1"/>
    <property type="molecule type" value="Genomic_DNA"/>
</dbReference>
<name>A0AAD9NMA5_RIDPI</name>